<dbReference type="Pfam" id="PF10153">
    <property type="entry name" value="Efg1"/>
    <property type="match status" value="1"/>
</dbReference>
<keyword evidence="10" id="KW-1185">Reference proteome</keyword>
<organism evidence="9 10">
    <name type="scientific">Collybiopsis confluens</name>
    <dbReference type="NCBI Taxonomy" id="2823264"/>
    <lineage>
        <taxon>Eukaryota</taxon>
        <taxon>Fungi</taxon>
        <taxon>Dikarya</taxon>
        <taxon>Basidiomycota</taxon>
        <taxon>Agaricomycotina</taxon>
        <taxon>Agaricomycetes</taxon>
        <taxon>Agaricomycetidae</taxon>
        <taxon>Agaricales</taxon>
        <taxon>Marasmiineae</taxon>
        <taxon>Omphalotaceae</taxon>
        <taxon>Collybiopsis</taxon>
    </lineage>
</organism>
<feature type="compositionally biased region" description="Acidic residues" evidence="8">
    <location>
        <begin position="199"/>
        <end position="211"/>
    </location>
</feature>
<name>A0A8H5MAD9_9AGAR</name>
<dbReference type="AlphaFoldDB" id="A0A8H5MAD9"/>
<dbReference type="Proteomes" id="UP000518752">
    <property type="component" value="Unassembled WGS sequence"/>
</dbReference>
<dbReference type="GO" id="GO:0030688">
    <property type="term" value="C:preribosome, small subunit precursor"/>
    <property type="evidence" value="ECO:0007669"/>
    <property type="project" value="TreeGrafter"/>
</dbReference>
<evidence type="ECO:0000313" key="10">
    <source>
        <dbReference type="Proteomes" id="UP000518752"/>
    </source>
</evidence>
<accession>A0A8H5MAD9</accession>
<evidence type="ECO:0000256" key="1">
    <source>
        <dbReference type="ARBA" id="ARBA00004604"/>
    </source>
</evidence>
<feature type="region of interest" description="Disordered" evidence="8">
    <location>
        <begin position="1"/>
        <end position="24"/>
    </location>
</feature>
<feature type="region of interest" description="Disordered" evidence="8">
    <location>
        <begin position="146"/>
        <end position="211"/>
    </location>
</feature>
<dbReference type="InterPro" id="IPR050786">
    <property type="entry name" value="EFG1_rRNA-proc"/>
</dbReference>
<comment type="caution">
    <text evidence="9">The sequence shown here is derived from an EMBL/GenBank/DDBJ whole genome shotgun (WGS) entry which is preliminary data.</text>
</comment>
<evidence type="ECO:0000256" key="5">
    <source>
        <dbReference type="ARBA" id="ARBA00022552"/>
    </source>
</evidence>
<dbReference type="GO" id="GO:0000462">
    <property type="term" value="P:maturation of SSU-rRNA from tricistronic rRNA transcript (SSU-rRNA, 5.8S rRNA, LSU-rRNA)"/>
    <property type="evidence" value="ECO:0007669"/>
    <property type="project" value="TreeGrafter"/>
</dbReference>
<dbReference type="OrthoDB" id="47732at2759"/>
<evidence type="ECO:0000256" key="7">
    <source>
        <dbReference type="ARBA" id="ARBA00023242"/>
    </source>
</evidence>
<dbReference type="InterPro" id="IPR019310">
    <property type="entry name" value="Efg1"/>
</dbReference>
<proteinExistence type="inferred from homology"/>
<evidence type="ECO:0000256" key="2">
    <source>
        <dbReference type="ARBA" id="ARBA00006916"/>
    </source>
</evidence>
<protein>
    <recommendedName>
        <fullName evidence="3">rRNA-processing protein EFG1</fullName>
    </recommendedName>
    <alternativeName>
        <fullName evidence="4">rRNA-processing protein efg1</fullName>
    </alternativeName>
</protein>
<sequence length="211" mass="24388">MGPVRHSHSKRHIGDSKESTDVLPGVQKIKSSIRQTKRLLAKASGRPSGSIYRQLYAGFSIGKISGGYPETSRKERLLSTRYHKIKFFERQKVVRRINQTKKKIQEEQASSSTSTLEKDLFEYRVQLNYILHYPKTKKYISLFPPELRQNSNDDSPSSTEPADTDHQREQVKTWIREQMNSGALAGEPEEKKKEKAAEVVEEQEEEDDFFE</sequence>
<feature type="compositionally biased region" description="Polar residues" evidence="8">
    <location>
        <begin position="148"/>
        <end position="161"/>
    </location>
</feature>
<keyword evidence="6" id="KW-0175">Coiled coil</keyword>
<dbReference type="PANTHER" id="PTHR33911">
    <property type="entry name" value="RRNA-PROCESSING PROTEIN EFG1"/>
    <property type="match status" value="1"/>
</dbReference>
<gene>
    <name evidence="9" type="ORF">D9757_006811</name>
</gene>
<evidence type="ECO:0000256" key="3">
    <source>
        <dbReference type="ARBA" id="ARBA00018689"/>
    </source>
</evidence>
<keyword evidence="7" id="KW-0539">Nucleus</keyword>
<evidence type="ECO:0000256" key="6">
    <source>
        <dbReference type="ARBA" id="ARBA00023054"/>
    </source>
</evidence>
<evidence type="ECO:0000313" key="9">
    <source>
        <dbReference type="EMBL" id="KAF5387230.1"/>
    </source>
</evidence>
<dbReference type="EMBL" id="JAACJN010000034">
    <property type="protein sequence ID" value="KAF5387230.1"/>
    <property type="molecule type" value="Genomic_DNA"/>
</dbReference>
<evidence type="ECO:0000256" key="4">
    <source>
        <dbReference type="ARBA" id="ARBA00019827"/>
    </source>
</evidence>
<keyword evidence="5" id="KW-0698">rRNA processing</keyword>
<comment type="subcellular location">
    <subcellularLocation>
        <location evidence="1">Nucleus</location>
        <location evidence="1">Nucleolus</location>
    </subcellularLocation>
</comment>
<feature type="compositionally biased region" description="Basic and acidic residues" evidence="8">
    <location>
        <begin position="163"/>
        <end position="175"/>
    </location>
</feature>
<dbReference type="PANTHER" id="PTHR33911:SF1">
    <property type="entry name" value="RRNA-PROCESSING PROTEIN EFG1"/>
    <property type="match status" value="1"/>
</dbReference>
<evidence type="ECO:0000256" key="8">
    <source>
        <dbReference type="SAM" id="MobiDB-lite"/>
    </source>
</evidence>
<dbReference type="GO" id="GO:0005730">
    <property type="term" value="C:nucleolus"/>
    <property type="evidence" value="ECO:0007669"/>
    <property type="project" value="UniProtKB-SubCell"/>
</dbReference>
<feature type="compositionally biased region" description="Basic residues" evidence="8">
    <location>
        <begin position="1"/>
        <end position="11"/>
    </location>
</feature>
<feature type="compositionally biased region" description="Basic and acidic residues" evidence="8">
    <location>
        <begin position="188"/>
        <end position="198"/>
    </location>
</feature>
<reference evidence="9 10" key="1">
    <citation type="journal article" date="2020" name="ISME J.">
        <title>Uncovering the hidden diversity of litter-decomposition mechanisms in mushroom-forming fungi.</title>
        <authorList>
            <person name="Floudas D."/>
            <person name="Bentzer J."/>
            <person name="Ahren D."/>
            <person name="Johansson T."/>
            <person name="Persson P."/>
            <person name="Tunlid A."/>
        </authorList>
    </citation>
    <scope>NUCLEOTIDE SEQUENCE [LARGE SCALE GENOMIC DNA]</scope>
    <source>
        <strain evidence="9 10">CBS 406.79</strain>
    </source>
</reference>
<comment type="similarity">
    <text evidence="2">Belongs to the EFG1 family.</text>
</comment>